<dbReference type="Proteomes" id="UP001165740">
    <property type="component" value="Chromosome 16"/>
</dbReference>
<dbReference type="GO" id="GO:0046872">
    <property type="term" value="F:metal ion binding"/>
    <property type="evidence" value="ECO:0007669"/>
    <property type="project" value="UniProtKB-KW"/>
</dbReference>
<evidence type="ECO:0000256" key="11">
    <source>
        <dbReference type="ARBA" id="ARBA00022805"/>
    </source>
</evidence>
<evidence type="ECO:0000256" key="12">
    <source>
        <dbReference type="ARBA" id="ARBA00022842"/>
    </source>
</evidence>
<evidence type="ECO:0000256" key="4">
    <source>
        <dbReference type="ARBA" id="ARBA00022448"/>
    </source>
</evidence>
<evidence type="ECO:0000256" key="2">
    <source>
        <dbReference type="ARBA" id="ARBA00004167"/>
    </source>
</evidence>
<dbReference type="GO" id="GO:0016020">
    <property type="term" value="C:membrane"/>
    <property type="evidence" value="ECO:0007669"/>
    <property type="project" value="UniProtKB-SubCell"/>
</dbReference>
<evidence type="ECO:0000256" key="3">
    <source>
        <dbReference type="ARBA" id="ARBA00008535"/>
    </source>
</evidence>
<dbReference type="SUPFAM" id="SSF52540">
    <property type="entry name" value="P-loop containing nucleoside triphosphate hydrolases"/>
    <property type="match status" value="1"/>
</dbReference>
<comment type="cofactor">
    <cofactor evidence="1">
        <name>Mg(2+)</name>
        <dbReference type="ChEBI" id="CHEBI:18420"/>
    </cofactor>
</comment>
<dbReference type="GO" id="GO:0005525">
    <property type="term" value="F:GTP binding"/>
    <property type="evidence" value="ECO:0007669"/>
    <property type="project" value="UniProtKB-KW"/>
</dbReference>
<keyword evidence="13" id="KW-0653">Protein transport</keyword>
<dbReference type="PANTHER" id="PTHR10903">
    <property type="entry name" value="GTPASE, IMAP FAMILY MEMBER-RELATED"/>
    <property type="match status" value="1"/>
</dbReference>
<keyword evidence="11" id="KW-1002">Plastid outer membrane</keyword>
<keyword evidence="6" id="KW-0934">Plastid</keyword>
<keyword evidence="7" id="KW-0812">Transmembrane</keyword>
<evidence type="ECO:0000256" key="10">
    <source>
        <dbReference type="ARBA" id="ARBA00022801"/>
    </source>
</evidence>
<dbReference type="InterPro" id="IPR006703">
    <property type="entry name" value="G_AIG1"/>
</dbReference>
<keyword evidence="9" id="KW-0547">Nucleotide-binding</keyword>
<evidence type="ECO:0000313" key="20">
    <source>
        <dbReference type="RefSeq" id="XP_013097082.2"/>
    </source>
</evidence>
<keyword evidence="16" id="KW-0472">Membrane</keyword>
<evidence type="ECO:0000256" key="6">
    <source>
        <dbReference type="ARBA" id="ARBA00022640"/>
    </source>
</evidence>
<keyword evidence="8" id="KW-0479">Metal-binding</keyword>
<evidence type="ECO:0000259" key="18">
    <source>
        <dbReference type="Pfam" id="PF04548"/>
    </source>
</evidence>
<reference evidence="20" key="1">
    <citation type="submission" date="2025-08" db="UniProtKB">
        <authorList>
            <consortium name="RefSeq"/>
        </authorList>
    </citation>
    <scope>IDENTIFICATION</scope>
</reference>
<dbReference type="RefSeq" id="XP_013097082.2">
    <property type="nucleotide sequence ID" value="XM_013241628.2"/>
</dbReference>
<evidence type="ECO:0000256" key="16">
    <source>
        <dbReference type="ARBA" id="ARBA00023136"/>
    </source>
</evidence>
<comment type="subcellular location">
    <subcellularLocation>
        <location evidence="2">Membrane</location>
        <topology evidence="2">Single-pass membrane protein</topology>
    </subcellularLocation>
    <subcellularLocation>
        <location evidence="17">Plastid</location>
        <location evidence="17">Chloroplast outer membrane</location>
    </subcellularLocation>
</comment>
<evidence type="ECO:0000313" key="19">
    <source>
        <dbReference type="Proteomes" id="UP001165740"/>
    </source>
</evidence>
<keyword evidence="19" id="KW-1185">Reference proteome</keyword>
<evidence type="ECO:0000256" key="15">
    <source>
        <dbReference type="ARBA" id="ARBA00023134"/>
    </source>
</evidence>
<evidence type="ECO:0000256" key="14">
    <source>
        <dbReference type="ARBA" id="ARBA00022989"/>
    </source>
</evidence>
<dbReference type="AlphaFoldDB" id="A0A9U8EPM4"/>
<protein>
    <submittedName>
        <fullName evidence="20">Uncharacterized protein LOC106080285</fullName>
    </submittedName>
</protein>
<keyword evidence="5" id="KW-0150">Chloroplast</keyword>
<accession>A0A9U8EPM4</accession>
<evidence type="ECO:0000256" key="5">
    <source>
        <dbReference type="ARBA" id="ARBA00022528"/>
    </source>
</evidence>
<dbReference type="GeneID" id="106080285"/>
<dbReference type="OMA" id="ERRQHYF"/>
<organism evidence="19 20">
    <name type="scientific">Biomphalaria glabrata</name>
    <name type="common">Bloodfluke planorb</name>
    <name type="synonym">Freshwater snail</name>
    <dbReference type="NCBI Taxonomy" id="6526"/>
    <lineage>
        <taxon>Eukaryota</taxon>
        <taxon>Metazoa</taxon>
        <taxon>Spiralia</taxon>
        <taxon>Lophotrochozoa</taxon>
        <taxon>Mollusca</taxon>
        <taxon>Gastropoda</taxon>
        <taxon>Heterobranchia</taxon>
        <taxon>Euthyneura</taxon>
        <taxon>Panpulmonata</taxon>
        <taxon>Hygrophila</taxon>
        <taxon>Lymnaeoidea</taxon>
        <taxon>Planorbidae</taxon>
        <taxon>Biomphalaria</taxon>
    </lineage>
</organism>
<dbReference type="InterPro" id="IPR045058">
    <property type="entry name" value="GIMA/IAN/Toc"/>
</dbReference>
<keyword evidence="4" id="KW-0813">Transport</keyword>
<evidence type="ECO:0000256" key="8">
    <source>
        <dbReference type="ARBA" id="ARBA00022723"/>
    </source>
</evidence>
<keyword evidence="14" id="KW-1133">Transmembrane helix</keyword>
<evidence type="ECO:0000256" key="1">
    <source>
        <dbReference type="ARBA" id="ARBA00001946"/>
    </source>
</evidence>
<evidence type="ECO:0000256" key="9">
    <source>
        <dbReference type="ARBA" id="ARBA00022741"/>
    </source>
</evidence>
<sequence length="243" mass="28179">MADTMEGVLIQKDDNDNLKDLIIIGRSGNGLTSVEQSIHEDNEYRVIDSKGIGDAGQDITLLERRQHYFNLRDQLRQIHAILFIMKYGIRFTQQEKDAVSVVRSTFGENVFKAKVVIVFSYGDLFRQDMTEATDLDECFMTWCRDQIGDIKTVFEEADYRCVLFDNKTRDIDRKTKQWLQLKSNIQKVEHVNFTIDERLSQNQAPTNVVAVMGERTLLSKLIDNIKELVHIIIVVTNFYVHLL</sequence>
<dbReference type="Pfam" id="PF04548">
    <property type="entry name" value="AIG1"/>
    <property type="match status" value="1"/>
</dbReference>
<gene>
    <name evidence="20" type="primary">LOC106080285</name>
</gene>
<dbReference type="InterPro" id="IPR027417">
    <property type="entry name" value="P-loop_NTPase"/>
</dbReference>
<keyword evidence="15" id="KW-0342">GTP-binding</keyword>
<evidence type="ECO:0000256" key="13">
    <source>
        <dbReference type="ARBA" id="ARBA00022927"/>
    </source>
</evidence>
<comment type="similarity">
    <text evidence="3">Belongs to the TRAFAC class TrmE-Era-EngA-EngB-Septin-like GTPase superfamily. AIG1/Toc34/Toc159-like paraseptin GTPase family. IAN subfamily.</text>
</comment>
<proteinExistence type="inferred from homology"/>
<dbReference type="PANTHER" id="PTHR10903:SF135">
    <property type="entry name" value="TRANSLOCASE OF CHLOROPLAST 120, CHLOROPLASTIC-RELATED"/>
    <property type="match status" value="1"/>
</dbReference>
<dbReference type="KEGG" id="bgt:106080285"/>
<dbReference type="Gene3D" id="3.40.50.300">
    <property type="entry name" value="P-loop containing nucleotide triphosphate hydrolases"/>
    <property type="match status" value="1"/>
</dbReference>
<dbReference type="GO" id="GO:0015031">
    <property type="term" value="P:protein transport"/>
    <property type="evidence" value="ECO:0007669"/>
    <property type="project" value="UniProtKB-KW"/>
</dbReference>
<dbReference type="GO" id="GO:0016787">
    <property type="term" value="F:hydrolase activity"/>
    <property type="evidence" value="ECO:0007669"/>
    <property type="project" value="UniProtKB-KW"/>
</dbReference>
<keyword evidence="10" id="KW-0378">Hydrolase</keyword>
<evidence type="ECO:0000256" key="17">
    <source>
        <dbReference type="ARBA" id="ARBA00024013"/>
    </source>
</evidence>
<evidence type="ECO:0000256" key="7">
    <source>
        <dbReference type="ARBA" id="ARBA00022692"/>
    </source>
</evidence>
<name>A0A9U8EPM4_BIOGL</name>
<keyword evidence="12" id="KW-0460">Magnesium</keyword>
<feature type="domain" description="AIG1-type G" evidence="18">
    <location>
        <begin position="37"/>
        <end position="192"/>
    </location>
</feature>